<keyword evidence="5" id="KW-0808">Transferase</keyword>
<reference evidence="9" key="2">
    <citation type="submission" date="2021-09" db="EMBL/GenBank/DDBJ databases">
        <authorList>
            <person name="Gilroy R."/>
        </authorList>
    </citation>
    <scope>NUCLEOTIDE SEQUENCE</scope>
    <source>
        <strain evidence="9">7318</strain>
    </source>
</reference>
<accession>A0A921HMK1</accession>
<comment type="caution">
    <text evidence="9">The sequence shown here is derived from an EMBL/GenBank/DDBJ whole genome shotgun (WGS) entry which is preliminary data.</text>
</comment>
<evidence type="ECO:0000256" key="2">
    <source>
        <dbReference type="ARBA" id="ARBA00022448"/>
    </source>
</evidence>
<dbReference type="RefSeq" id="WP_303997222.1">
    <property type="nucleotide sequence ID" value="NZ_CALXYC010000003.1"/>
</dbReference>
<reference evidence="9" key="1">
    <citation type="journal article" date="2021" name="PeerJ">
        <title>Extensive microbial diversity within the chicken gut microbiome revealed by metagenomics and culture.</title>
        <authorList>
            <person name="Gilroy R."/>
            <person name="Ravi A."/>
            <person name="Getino M."/>
            <person name="Pursley I."/>
            <person name="Horton D.L."/>
            <person name="Alikhan N.F."/>
            <person name="Baker D."/>
            <person name="Gharbi K."/>
            <person name="Hall N."/>
            <person name="Watson M."/>
            <person name="Adriaenssens E.M."/>
            <person name="Foster-Nyarko E."/>
            <person name="Jarju S."/>
            <person name="Secka A."/>
            <person name="Antonio M."/>
            <person name="Oren A."/>
            <person name="Chaudhuri R.R."/>
            <person name="La Ragione R."/>
            <person name="Hildebrand F."/>
            <person name="Pallen M.J."/>
        </authorList>
    </citation>
    <scope>NUCLEOTIDE SEQUENCE</scope>
    <source>
        <strain evidence="9">7318</strain>
    </source>
</reference>
<evidence type="ECO:0000313" key="10">
    <source>
        <dbReference type="Proteomes" id="UP000780768"/>
    </source>
</evidence>
<evidence type="ECO:0000259" key="8">
    <source>
        <dbReference type="PROSITE" id="PS51096"/>
    </source>
</evidence>
<dbReference type="InterPro" id="IPR004701">
    <property type="entry name" value="PTS_EIIA_man-typ"/>
</dbReference>
<evidence type="ECO:0000256" key="1">
    <source>
        <dbReference type="ARBA" id="ARBA00004496"/>
    </source>
</evidence>
<dbReference type="PANTHER" id="PTHR33799:SF1">
    <property type="entry name" value="PTS SYSTEM MANNOSE-SPECIFIC EIIAB COMPONENT-RELATED"/>
    <property type="match status" value="1"/>
</dbReference>
<evidence type="ECO:0000256" key="5">
    <source>
        <dbReference type="ARBA" id="ARBA00022679"/>
    </source>
</evidence>
<keyword evidence="3" id="KW-0963">Cytoplasm</keyword>
<evidence type="ECO:0000256" key="4">
    <source>
        <dbReference type="ARBA" id="ARBA00022597"/>
    </source>
</evidence>
<evidence type="ECO:0000256" key="6">
    <source>
        <dbReference type="ARBA" id="ARBA00022683"/>
    </source>
</evidence>
<dbReference type="PROSITE" id="PS51096">
    <property type="entry name" value="PTS_EIIA_TYPE_4"/>
    <property type="match status" value="1"/>
</dbReference>
<dbReference type="GO" id="GO:0009401">
    <property type="term" value="P:phosphoenolpyruvate-dependent sugar phosphotransferase system"/>
    <property type="evidence" value="ECO:0007669"/>
    <property type="project" value="UniProtKB-KW"/>
</dbReference>
<organism evidence="9 10">
    <name type="scientific">Megamonas hypermegale</name>
    <dbReference type="NCBI Taxonomy" id="158847"/>
    <lineage>
        <taxon>Bacteria</taxon>
        <taxon>Bacillati</taxon>
        <taxon>Bacillota</taxon>
        <taxon>Negativicutes</taxon>
        <taxon>Selenomonadales</taxon>
        <taxon>Selenomonadaceae</taxon>
        <taxon>Megamonas</taxon>
    </lineage>
</organism>
<keyword evidence="2" id="KW-0813">Transport</keyword>
<keyword evidence="6" id="KW-0598">Phosphotransferase system</keyword>
<keyword evidence="4 9" id="KW-0762">Sugar transport</keyword>
<feature type="domain" description="PTS EIIA type-4" evidence="8">
    <location>
        <begin position="1"/>
        <end position="125"/>
    </location>
</feature>
<dbReference type="EMBL" id="DYVR01000052">
    <property type="protein sequence ID" value="HJF84384.1"/>
    <property type="molecule type" value="Genomic_DNA"/>
</dbReference>
<evidence type="ECO:0000313" key="9">
    <source>
        <dbReference type="EMBL" id="HJF84384.1"/>
    </source>
</evidence>
<dbReference type="Pfam" id="PF03610">
    <property type="entry name" value="EIIA-man"/>
    <property type="match status" value="1"/>
</dbReference>
<dbReference type="InterPro" id="IPR051471">
    <property type="entry name" value="Bacterial_PTS_sugar_comp"/>
</dbReference>
<dbReference type="CDD" id="cd00006">
    <property type="entry name" value="PTS_IIA_man"/>
    <property type="match status" value="1"/>
</dbReference>
<evidence type="ECO:0000256" key="3">
    <source>
        <dbReference type="ARBA" id="ARBA00022490"/>
    </source>
</evidence>
<protein>
    <submittedName>
        <fullName evidence="9">PTS sugar transporter subunit IIA</fullName>
    </submittedName>
</protein>
<dbReference type="GO" id="GO:0016020">
    <property type="term" value="C:membrane"/>
    <property type="evidence" value="ECO:0007669"/>
    <property type="project" value="InterPro"/>
</dbReference>
<dbReference type="Proteomes" id="UP000780768">
    <property type="component" value="Unassembled WGS sequence"/>
</dbReference>
<proteinExistence type="predicted"/>
<dbReference type="PANTHER" id="PTHR33799">
    <property type="entry name" value="PTS PERMEASE-RELATED-RELATED"/>
    <property type="match status" value="1"/>
</dbReference>
<gene>
    <name evidence="9" type="ORF">K8V65_01780</name>
</gene>
<name>A0A921HMK1_9FIRM</name>
<evidence type="ECO:0000256" key="7">
    <source>
        <dbReference type="ARBA" id="ARBA00022777"/>
    </source>
</evidence>
<sequence length="139" mass="14920">MKYVILVSHGKFAEGLANALSMLVGKREDIIAVGLEDGKSVDEFTELFTKTVDKITTDDEVVLLGDLIGGSPLTNAINVLNGKGVKMIIIGGMNLPVALTSVMMKDTFALEDLAQQVLQEAHGALREFKIEAADDDDDI</sequence>
<dbReference type="InterPro" id="IPR036662">
    <property type="entry name" value="PTS_EIIA_man-typ_sf"/>
</dbReference>
<dbReference type="InterPro" id="IPR033887">
    <property type="entry name" value="PTS_IIA_man"/>
</dbReference>
<dbReference type="Gene3D" id="3.40.50.510">
    <property type="entry name" value="Phosphotransferase system, mannose-type IIA component"/>
    <property type="match status" value="1"/>
</dbReference>
<dbReference type="AlphaFoldDB" id="A0A921HMK1"/>
<dbReference type="GO" id="GO:0005737">
    <property type="term" value="C:cytoplasm"/>
    <property type="evidence" value="ECO:0007669"/>
    <property type="project" value="UniProtKB-SubCell"/>
</dbReference>
<dbReference type="GO" id="GO:0016301">
    <property type="term" value="F:kinase activity"/>
    <property type="evidence" value="ECO:0007669"/>
    <property type="project" value="UniProtKB-KW"/>
</dbReference>
<dbReference type="SUPFAM" id="SSF53062">
    <property type="entry name" value="PTS system fructose IIA component-like"/>
    <property type="match status" value="1"/>
</dbReference>
<keyword evidence="7" id="KW-0418">Kinase</keyword>
<comment type="subcellular location">
    <subcellularLocation>
        <location evidence="1">Cytoplasm</location>
    </subcellularLocation>
</comment>